<evidence type="ECO:0000313" key="3">
    <source>
        <dbReference type="Proteomes" id="UP000190235"/>
    </source>
</evidence>
<dbReference type="InterPro" id="IPR013783">
    <property type="entry name" value="Ig-like_fold"/>
</dbReference>
<dbReference type="OrthoDB" id="9765926at2"/>
<dbReference type="STRING" id="143223.SAMN05878281_3491"/>
<proteinExistence type="predicted"/>
<evidence type="ECO:0000259" key="1">
    <source>
        <dbReference type="PROSITE" id="PS50093"/>
    </source>
</evidence>
<dbReference type="PROSITE" id="PS50093">
    <property type="entry name" value="PKD"/>
    <property type="match status" value="1"/>
</dbReference>
<dbReference type="NCBIfam" id="TIGR04131">
    <property type="entry name" value="Bac_Flav_CTERM"/>
    <property type="match status" value="1"/>
</dbReference>
<dbReference type="SUPFAM" id="SSF75011">
    <property type="entry name" value="3-carboxy-cis,cis-mucoante lactonizing enzyme"/>
    <property type="match status" value="1"/>
</dbReference>
<dbReference type="InterPro" id="IPR000601">
    <property type="entry name" value="PKD_dom"/>
</dbReference>
<protein>
    <submittedName>
        <fullName evidence="2">Gliding motility-associated C-terminal domain-containing protein</fullName>
    </submittedName>
</protein>
<dbReference type="Pfam" id="PF18911">
    <property type="entry name" value="PKD_4"/>
    <property type="match status" value="1"/>
</dbReference>
<dbReference type="AlphaFoldDB" id="A0A1M7NVW6"/>
<gene>
    <name evidence="2" type="ORF">SAMN05878281_3491</name>
</gene>
<dbReference type="InterPro" id="IPR026341">
    <property type="entry name" value="T9SS_type_B"/>
</dbReference>
<dbReference type="EMBL" id="LT670848">
    <property type="protein sequence ID" value="SHN08137.1"/>
    <property type="molecule type" value="Genomic_DNA"/>
</dbReference>
<feature type="domain" description="PKD" evidence="1">
    <location>
        <begin position="440"/>
        <end position="477"/>
    </location>
</feature>
<dbReference type="Gene3D" id="2.60.40.10">
    <property type="entry name" value="Immunoglobulins"/>
    <property type="match status" value="1"/>
</dbReference>
<dbReference type="SUPFAM" id="SSF49299">
    <property type="entry name" value="PKD domain"/>
    <property type="match status" value="1"/>
</dbReference>
<reference evidence="3" key="1">
    <citation type="submission" date="2016-11" db="EMBL/GenBank/DDBJ databases">
        <authorList>
            <person name="Varghese N."/>
            <person name="Submissions S."/>
        </authorList>
    </citation>
    <scope>NUCLEOTIDE SEQUENCE [LARGE SCALE GENOMIC DNA]</scope>
    <source>
        <strain evidence="3">ACAM 48</strain>
    </source>
</reference>
<accession>A0A1M7NVW6</accession>
<dbReference type="Proteomes" id="UP000190235">
    <property type="component" value="Chromosome I"/>
</dbReference>
<sequence length="925" mass="102695">MYGGGRMKIIYLFLINFLVLSLQLNAQQEAANWYFGDGAGLSFSSGELENLDNGRLRTVEGSTSISDQNGNLLFYTDGTIVFDRNHDLMQNGTDLKGNVSTTQSAIIVPRPAHPGRYFIFTVDKPDYYLTPNDEIEGVHFSEVDMNLNNGNGGIVEGRKNIHLETYNSSNASENEFKSSEKISAVISGDCVSYWVVTQFTNKFYSFRVSESGVETTPVVSTLSNNFPPILNENDINITAGGYLKISPDGKKMAAAYTGTSLGNSNSGTKNTGKVFLYDFNDLTGKVTNEELILENSYPYGVGFSPTSSKLYITANIFNSNDFLENSELYQFDLASNNIMDSRELIHSSRNVAGGLQLAINGKVYRAGYPTDDGGYLNHTRISVINKPEEDAQNVDYRHNSVDIAPNNSKLGLPPFVQSLFKNSFEVENLCFGTSTEFTISGEPDFDAVLWEFGDGETSNTPNPSHVYSEPGTYTVALIKTRNGIPQDPVCKEITILKLPEINQDFTLQQCDITDNDPGDGITTFNLQLARNELLSAENSSVQLYFYEDEQSAIDDVENEEALRSTYRNNIPNQELTIKLVDLNGECSKLNKITLEATGGVQLNPAPVSGCELTDGEGEFNLTEIEQNIIQELGLSQNITLSFHQTENDAILGENYLPQIYLSAPKTIYIRAEADNSCYGFGSIELSLNSLPEIRDAMVTQACIDDFPLTLGNDINMPNPGDYNYSWNTGETSQTILVNAPGTYNLSITDTNLGCSREIQYIIEQFPNPEILELEIENQGETNQVTVLTNELSGLSFAMDNPDGPYQSNPTFRNVPGGTHTFYARTNNACKVAQFEEIIFGFPAFFTPNADGYNDYWLPYETNTTEFQVEYIHIFDRYGKLLKELPANSQGWDGDYNGRAMPPSDYWFKGKLANGQEFSGHFTLKR</sequence>
<organism evidence="2 3">
    <name type="scientific">Salegentibacter salegens</name>
    <dbReference type="NCBI Taxonomy" id="143223"/>
    <lineage>
        <taxon>Bacteria</taxon>
        <taxon>Pseudomonadati</taxon>
        <taxon>Bacteroidota</taxon>
        <taxon>Flavobacteriia</taxon>
        <taxon>Flavobacteriales</taxon>
        <taxon>Flavobacteriaceae</taxon>
        <taxon>Salegentibacter</taxon>
    </lineage>
</organism>
<evidence type="ECO:0000313" key="2">
    <source>
        <dbReference type="EMBL" id="SHN08137.1"/>
    </source>
</evidence>
<dbReference type="CDD" id="cd00146">
    <property type="entry name" value="PKD"/>
    <property type="match status" value="1"/>
</dbReference>
<dbReference type="InterPro" id="IPR035986">
    <property type="entry name" value="PKD_dom_sf"/>
</dbReference>
<dbReference type="Pfam" id="PF13585">
    <property type="entry name" value="CHU_C"/>
    <property type="match status" value="1"/>
</dbReference>
<keyword evidence="3" id="KW-1185">Reference proteome</keyword>
<name>A0A1M7NVW6_9FLAO</name>